<proteinExistence type="predicted"/>
<accession>A0A117KBP1</accession>
<feature type="signal peptide" evidence="2">
    <location>
        <begin position="1"/>
        <end position="18"/>
    </location>
</feature>
<dbReference type="InterPro" id="IPR032675">
    <property type="entry name" value="LRR_dom_sf"/>
</dbReference>
<dbReference type="NCBIfam" id="TIGR04183">
    <property type="entry name" value="Por_Secre_tail"/>
    <property type="match status" value="1"/>
</dbReference>
<sequence>MKKNYFLILVLLFSAFQAQVVNIPDVAFKSYLLSGNTTNNQIAYNTAGAATVIDTNGNGQIEVSEAQAITRLNLKNNTLITSISGIESFINVFKIDIYGLTNLQNFNLNSLPLLKFVYLTNLQQITSLNFNGSTLLNTLEISSCDAISNLTINSNTLKNLRLTYGGNFGQLDLTNCSILNDVYIEYTNIVGLNVSNLASLNKLDVRTNSLLSGINISGSNNLTQLSITGNGNLSTMDIANKSLLTAITCAFNPTLTTLNVSNCPNLTSLSAHANNLSTLNLNGISNLQSLVIGDNSLTNISLGSLPNVTYIQCSQNDLASLDVSLLPALKFLYCAGNNLTVLDLHNNPLMQSLYCENNNLQYMNLKNGGQNPISVNFNSSNPNLTYVCCDNEDTSYYASNYYLSSNNVVINSYCSFTPGGIFYTINGVTRYDIDNNGCDENDFKKPFQKFNISGSGGTGSLIGNISGNYSIPVQAGNHIITPVLENPTYFNVSPTSVTANFPTQQSPLTQNFCLSANGTHNDLEAIIVPITAATPGFNAKYKIIYKNRGTTSQSGTLVYNYNDNLMNYLNSTIAPNSQSTGILNWNFTNLLPLETREITVTFTLNTPTQTPALIGGDVLNYTAQINGLTDETPSDNTFSLHQTVVNSFDPNDKTCLEGATIATTQVGDYVHYLIRFENTGTANAQNIVVKDEIDTSKFDLSTLIPLHASHNFVTRITGSNIVEFIFENIQLPFANATNDGYVSFKIKTKSTLTAGNSFNNTAKIYFDYNHPIITNTYTTTVQNILGTTETTKEDKSFSIYPNPVTDVLFIKSDEKTLKSEVYDSSGRIMMTTGIEDNSLNVSQLPKGNYIIKLYFKDKTAAKKFIKN</sequence>
<comment type="caution">
    <text evidence="5">The sequence shown here is derived from an EMBL/GenBank/DDBJ whole genome shotgun (WGS) entry which is preliminary data.</text>
</comment>
<dbReference type="InterPro" id="IPR047589">
    <property type="entry name" value="DUF11_rpt"/>
</dbReference>
<dbReference type="SUPFAM" id="SSF52058">
    <property type="entry name" value="L domain-like"/>
    <property type="match status" value="2"/>
</dbReference>
<organism evidence="5 6">
    <name type="scientific">Chryseobacterium aquaticum subsp. greenlandense</name>
    <dbReference type="NCBI Taxonomy" id="345663"/>
    <lineage>
        <taxon>Bacteria</taxon>
        <taxon>Pseudomonadati</taxon>
        <taxon>Bacteroidota</taxon>
        <taxon>Flavobacteriia</taxon>
        <taxon>Flavobacteriales</taxon>
        <taxon>Weeksellaceae</taxon>
        <taxon>Chryseobacterium group</taxon>
        <taxon>Chryseobacterium</taxon>
    </lineage>
</organism>
<evidence type="ECO:0000259" key="3">
    <source>
        <dbReference type="Pfam" id="PF18962"/>
    </source>
</evidence>
<evidence type="ECO:0000256" key="1">
    <source>
        <dbReference type="ARBA" id="ARBA00022729"/>
    </source>
</evidence>
<feature type="chain" id="PRO_5007150288" evidence="2">
    <location>
        <begin position="19"/>
        <end position="867"/>
    </location>
</feature>
<evidence type="ECO:0000256" key="2">
    <source>
        <dbReference type="SAM" id="SignalP"/>
    </source>
</evidence>
<dbReference type="Proteomes" id="UP000054388">
    <property type="component" value="Unassembled WGS sequence"/>
</dbReference>
<evidence type="ECO:0000259" key="4">
    <source>
        <dbReference type="Pfam" id="PF24595"/>
    </source>
</evidence>
<keyword evidence="1 2" id="KW-0732">Signal</keyword>
<dbReference type="InterPro" id="IPR026444">
    <property type="entry name" value="Secre_tail"/>
</dbReference>
<dbReference type="AlphaFoldDB" id="A0A117KBP1"/>
<feature type="domain" description="DUF7619" evidence="4">
    <location>
        <begin position="649"/>
        <end position="780"/>
    </location>
</feature>
<protein>
    <submittedName>
        <fullName evidence="5">Uncharacterized protein</fullName>
    </submittedName>
</protein>
<name>A0A117KBP1_9FLAO</name>
<feature type="domain" description="Secretion system C-terminal sorting" evidence="3">
    <location>
        <begin position="799"/>
        <end position="865"/>
    </location>
</feature>
<dbReference type="Gene3D" id="3.80.10.10">
    <property type="entry name" value="Ribonuclease Inhibitor"/>
    <property type="match status" value="2"/>
</dbReference>
<dbReference type="RefSeq" id="WP_059136306.1">
    <property type="nucleotide sequence ID" value="NZ_LMAI01000004.1"/>
</dbReference>
<dbReference type="PANTHER" id="PTHR46433">
    <property type="entry name" value="ANK_REP_REGION DOMAIN-CONTAINING PROTEIN-RELATED"/>
    <property type="match status" value="1"/>
</dbReference>
<dbReference type="Pfam" id="PF18962">
    <property type="entry name" value="Por_Secre_tail"/>
    <property type="match status" value="1"/>
</dbReference>
<dbReference type="Pfam" id="PF24595">
    <property type="entry name" value="DUF7619"/>
    <property type="match status" value="1"/>
</dbReference>
<evidence type="ECO:0000313" key="5">
    <source>
        <dbReference type="EMBL" id="KUJ56311.1"/>
    </source>
</evidence>
<dbReference type="NCBIfam" id="TIGR01451">
    <property type="entry name" value="B_ant_repeat"/>
    <property type="match status" value="1"/>
</dbReference>
<dbReference type="InterPro" id="IPR055353">
    <property type="entry name" value="DUF7619"/>
</dbReference>
<reference evidence="5 6" key="1">
    <citation type="submission" date="2015-10" db="EMBL/GenBank/DDBJ databases">
        <title>Genome sequence of Chryseobacterium greenlandense.</title>
        <authorList>
            <person name="Newman J."/>
            <person name="Fischer K."/>
            <person name="Miller J."/>
        </authorList>
    </citation>
    <scope>NUCLEOTIDE SEQUENCE [LARGE SCALE GENOMIC DNA]</scope>
    <source>
        <strain evidence="5 6">UMB34</strain>
    </source>
</reference>
<evidence type="ECO:0000313" key="6">
    <source>
        <dbReference type="Proteomes" id="UP000054388"/>
    </source>
</evidence>
<dbReference type="EMBL" id="LMAI01000004">
    <property type="protein sequence ID" value="KUJ56311.1"/>
    <property type="molecule type" value="Genomic_DNA"/>
</dbReference>
<gene>
    <name evidence="5" type="ORF">AR686_07015</name>
</gene>
<dbReference type="PANTHER" id="PTHR46433:SF1">
    <property type="entry name" value="ANKYRIN REPEAT-CONTAINING PROTEIN"/>
    <property type="match status" value="1"/>
</dbReference>